<gene>
    <name evidence="2" type="ORF">QQ91_008755</name>
</gene>
<sequence length="88" mass="10048">MAKPKHTQAHLSRTVPKNQSEFFKQRTRDSMTYYMGAKLIEVGVNPKNTIYRWKTEIDGGNEIITVSAYWGETREKIEAEERAAGGEA</sequence>
<comment type="caution">
    <text evidence="2">The sequence shown here is derived from an EMBL/GenBank/DDBJ whole genome shotgun (WGS) entry which is preliminary data.</text>
</comment>
<proteinExistence type="predicted"/>
<reference evidence="2" key="2">
    <citation type="journal article" date="2015" name="Genome Announc.">
        <title>Draft Genome Sequence of Filamentous Marine Cyanobacterium Lyngbya confervoides Strain BDU141951.</title>
        <authorList>
            <person name="Chandrababunaidu M.M."/>
            <person name="Sen D."/>
            <person name="Tripathy S."/>
        </authorList>
    </citation>
    <scope>NUCLEOTIDE SEQUENCE</scope>
    <source>
        <strain evidence="2">BDU141951</strain>
    </source>
</reference>
<protein>
    <submittedName>
        <fullName evidence="2">Uncharacterized protein</fullName>
    </submittedName>
</protein>
<reference evidence="2" key="3">
    <citation type="submission" date="2020-02" db="EMBL/GenBank/DDBJ databases">
        <authorList>
            <person name="Sarangi A.N."/>
            <person name="Ghosh S."/>
            <person name="Mukherjee M."/>
            <person name="Tripathy S."/>
        </authorList>
    </citation>
    <scope>NUCLEOTIDE SEQUENCE</scope>
    <source>
        <strain evidence="2">BDU141951</strain>
    </source>
</reference>
<reference evidence="2" key="1">
    <citation type="submission" date="2014-11" db="EMBL/GenBank/DDBJ databases">
        <authorList>
            <person name="Malar M.C."/>
            <person name="Sen D."/>
            <person name="Tripathy S."/>
        </authorList>
    </citation>
    <scope>NUCLEOTIDE SEQUENCE</scope>
    <source>
        <strain evidence="2">BDU141951</strain>
    </source>
</reference>
<feature type="region of interest" description="Disordered" evidence="1">
    <location>
        <begin position="1"/>
        <end position="21"/>
    </location>
</feature>
<evidence type="ECO:0000256" key="1">
    <source>
        <dbReference type="SAM" id="MobiDB-lite"/>
    </source>
</evidence>
<feature type="compositionally biased region" description="Polar residues" evidence="1">
    <location>
        <begin position="9"/>
        <end position="21"/>
    </location>
</feature>
<organism evidence="2">
    <name type="scientific">Lyngbya confervoides BDU141951</name>
    <dbReference type="NCBI Taxonomy" id="1574623"/>
    <lineage>
        <taxon>Bacteria</taxon>
        <taxon>Bacillati</taxon>
        <taxon>Cyanobacteriota</taxon>
        <taxon>Cyanophyceae</taxon>
        <taxon>Oscillatoriophycideae</taxon>
        <taxon>Oscillatoriales</taxon>
        <taxon>Microcoleaceae</taxon>
        <taxon>Lyngbya</taxon>
    </lineage>
</organism>
<dbReference type="AlphaFoldDB" id="A0A0C1Y564"/>
<evidence type="ECO:0000313" key="2">
    <source>
        <dbReference type="EMBL" id="NEV67207.1"/>
    </source>
</evidence>
<accession>A0A0C1Y564</accession>
<name>A0A0C1Y564_9CYAN</name>
<dbReference type="EMBL" id="JTHE02000003">
    <property type="protein sequence ID" value="NEV67207.1"/>
    <property type="molecule type" value="Genomic_DNA"/>
</dbReference>